<feature type="chain" id="PRO_5042272360" description="Outer membrane protein beta-barrel domain-containing protein" evidence="1">
    <location>
        <begin position="23"/>
        <end position="248"/>
    </location>
</feature>
<proteinExistence type="predicted"/>
<dbReference type="GeneID" id="72194620"/>
<keyword evidence="1" id="KW-0732">Signal</keyword>
<gene>
    <name evidence="2" type="ORF">HGP31_13585</name>
</gene>
<dbReference type="AlphaFoldDB" id="A0AAE6ZVF9"/>
<dbReference type="EMBL" id="CP051487">
    <property type="protein sequence ID" value="QJC79298.1"/>
    <property type="molecule type" value="Genomic_DNA"/>
</dbReference>
<dbReference type="KEGG" id="pum:HGP31_13585"/>
<reference evidence="2 3" key="1">
    <citation type="submission" date="2020-04" db="EMBL/GenBank/DDBJ databases">
        <authorList>
            <person name="Yao Y."/>
            <person name="He Z."/>
        </authorList>
    </citation>
    <scope>NUCLEOTIDE SEQUENCE [LARGE SCALE GENOMIC DNA]</scope>
    <source>
        <strain evidence="2 3">CY-1</strain>
    </source>
</reference>
<sequence>MNRTSLAAVVTSLLAGVAPSFAGATPSENPVFSVGLLGSYSELEFTGRRTSSSEHIPEAGLFLNFGNKMTGRGGLVYQAEITGQYSEEKHQRVTDGQADLDLGWRMALDADNFFDVLIGAGYKWNRYDPDFHKYDINLTNRTPFAKVAAGYNHAFSTSTLRLEAGVRKVINGNAQLEIHNVDSEEQDLKDTTNPFVELSWLFNQEGSIPVIASLYYNRFKYDLDGQFQLTDFDKQTRDEYGVKLGIVF</sequence>
<evidence type="ECO:0000313" key="3">
    <source>
        <dbReference type="Proteomes" id="UP000501367"/>
    </source>
</evidence>
<evidence type="ECO:0000256" key="1">
    <source>
        <dbReference type="SAM" id="SignalP"/>
    </source>
</evidence>
<accession>A0AAE6ZVF9</accession>
<name>A0AAE6ZVF9_9PSED</name>
<protein>
    <recommendedName>
        <fullName evidence="4">Outer membrane protein beta-barrel domain-containing protein</fullName>
    </recommendedName>
</protein>
<feature type="signal peptide" evidence="1">
    <location>
        <begin position="1"/>
        <end position="22"/>
    </location>
</feature>
<evidence type="ECO:0008006" key="4">
    <source>
        <dbReference type="Google" id="ProtNLM"/>
    </source>
</evidence>
<dbReference type="Proteomes" id="UP000501367">
    <property type="component" value="Chromosome"/>
</dbReference>
<organism evidence="2 3">
    <name type="scientific">Pseudomonas umsongensis</name>
    <dbReference type="NCBI Taxonomy" id="198618"/>
    <lineage>
        <taxon>Bacteria</taxon>
        <taxon>Pseudomonadati</taxon>
        <taxon>Pseudomonadota</taxon>
        <taxon>Gammaproteobacteria</taxon>
        <taxon>Pseudomonadales</taxon>
        <taxon>Pseudomonadaceae</taxon>
        <taxon>Pseudomonas</taxon>
    </lineage>
</organism>
<dbReference type="RefSeq" id="WP_168757930.1">
    <property type="nucleotide sequence ID" value="NZ_CP051487.1"/>
</dbReference>
<evidence type="ECO:0000313" key="2">
    <source>
        <dbReference type="EMBL" id="QJC79298.1"/>
    </source>
</evidence>